<accession>A0ABQ8U4E2</accession>
<keyword evidence="2" id="KW-1185">Reference proteome</keyword>
<name>A0ABQ8U4E2_9EUKA</name>
<evidence type="ECO:0000313" key="2">
    <source>
        <dbReference type="Proteomes" id="UP001141327"/>
    </source>
</evidence>
<evidence type="ECO:0000313" key="1">
    <source>
        <dbReference type="EMBL" id="KAJ4454198.1"/>
    </source>
</evidence>
<comment type="caution">
    <text evidence="1">The sequence shown here is derived from an EMBL/GenBank/DDBJ whole genome shotgun (WGS) entry which is preliminary data.</text>
</comment>
<dbReference type="EMBL" id="JAPMOS010000176">
    <property type="protein sequence ID" value="KAJ4454198.1"/>
    <property type="molecule type" value="Genomic_DNA"/>
</dbReference>
<reference evidence="1" key="1">
    <citation type="journal article" date="2022" name="bioRxiv">
        <title>Genomics of Preaxostyla Flagellates Illuminates Evolutionary Transitions and the Path Towards Mitochondrial Loss.</title>
        <authorList>
            <person name="Novak L.V.F."/>
            <person name="Treitli S.C."/>
            <person name="Pyrih J."/>
            <person name="Halakuc P."/>
            <person name="Pipaliya S.V."/>
            <person name="Vacek V."/>
            <person name="Brzon O."/>
            <person name="Soukal P."/>
            <person name="Eme L."/>
            <person name="Dacks J.B."/>
            <person name="Karnkowska A."/>
            <person name="Elias M."/>
            <person name="Hampl V."/>
        </authorList>
    </citation>
    <scope>NUCLEOTIDE SEQUENCE</scope>
    <source>
        <strain evidence="1">RCP-MX</strain>
    </source>
</reference>
<proteinExistence type="predicted"/>
<organism evidence="1 2">
    <name type="scientific">Paratrimastix pyriformis</name>
    <dbReference type="NCBI Taxonomy" id="342808"/>
    <lineage>
        <taxon>Eukaryota</taxon>
        <taxon>Metamonada</taxon>
        <taxon>Preaxostyla</taxon>
        <taxon>Paratrimastigidae</taxon>
        <taxon>Paratrimastix</taxon>
    </lineage>
</organism>
<dbReference type="Gene3D" id="2.130.10.30">
    <property type="entry name" value="Regulator of chromosome condensation 1/beta-lactamase-inhibitor protein II"/>
    <property type="match status" value="1"/>
</dbReference>
<dbReference type="InterPro" id="IPR009091">
    <property type="entry name" value="RCC1/BLIP-II"/>
</dbReference>
<sequence>MPSLGLPKLRSPQIAPPPPPPLCIWQGYNSDGEIGLGSSVTSTDVFTKLAMPSGRAATMIACGAANLAAILNDGSLATCGLSSVGIIVARTHTKPFLGDPGEPDETAGRRACWLAFVRTIFIVSAQEEPQALLPRAAHNPATKR</sequence>
<gene>
    <name evidence="1" type="ORF">PAPYR_11146</name>
</gene>
<protein>
    <submittedName>
        <fullName evidence="1">Uncharacterized protein</fullName>
    </submittedName>
</protein>
<dbReference type="Proteomes" id="UP001141327">
    <property type="component" value="Unassembled WGS sequence"/>
</dbReference>
<dbReference type="SUPFAM" id="SSF50985">
    <property type="entry name" value="RCC1/BLIP-II"/>
    <property type="match status" value="1"/>
</dbReference>